<protein>
    <recommendedName>
        <fullName evidence="1">VapC45 PIN like domain-containing protein</fullName>
    </recommendedName>
</protein>
<proteinExistence type="predicted"/>
<reference evidence="2 3" key="1">
    <citation type="submission" date="2019-03" db="EMBL/GenBank/DDBJ databases">
        <title>Dyadobacter AR-3-6 sp. nov., isolated from arctic soil.</title>
        <authorList>
            <person name="Chaudhary D.K."/>
        </authorList>
    </citation>
    <scope>NUCLEOTIDE SEQUENCE [LARGE SCALE GENOMIC DNA]</scope>
    <source>
        <strain evidence="2 3">AR-3-6</strain>
    </source>
</reference>
<comment type="caution">
    <text evidence="2">The sequence shown here is derived from an EMBL/GenBank/DDBJ whole genome shotgun (WGS) entry which is preliminary data.</text>
</comment>
<dbReference type="InterPro" id="IPR041375">
    <property type="entry name" value="VapC45_PIN-like"/>
</dbReference>
<keyword evidence="3" id="KW-1185">Reference proteome</keyword>
<dbReference type="RefSeq" id="WP_131960946.1">
    <property type="nucleotide sequence ID" value="NZ_SMFL01000011.1"/>
</dbReference>
<dbReference type="Pfam" id="PF18478">
    <property type="entry name" value="PIN_10"/>
    <property type="match status" value="1"/>
</dbReference>
<evidence type="ECO:0000313" key="2">
    <source>
        <dbReference type="EMBL" id="TDE11613.1"/>
    </source>
</evidence>
<organism evidence="2 3">
    <name type="scientific">Dyadobacter psychrotolerans</name>
    <dbReference type="NCBI Taxonomy" id="2541721"/>
    <lineage>
        <taxon>Bacteria</taxon>
        <taxon>Pseudomonadati</taxon>
        <taxon>Bacteroidota</taxon>
        <taxon>Cytophagia</taxon>
        <taxon>Cytophagales</taxon>
        <taxon>Spirosomataceae</taxon>
        <taxon>Dyadobacter</taxon>
    </lineage>
</organism>
<dbReference type="OrthoDB" id="839282at2"/>
<sequence>MTKIYIDENLSPYIADGLGILESPNNDDFEVLSIGKLFGRGAQDEDWIPKIGEERGVVITQDINIHRSRRQRELFEKHGVGIFFLTPPSKNGYTYWEQVEQVIKRWRDIKKKCRNKRTFAFRCTSKSSEFEGM</sequence>
<gene>
    <name evidence="2" type="ORF">E0F88_24610</name>
</gene>
<accession>A0A4R5DLT8</accession>
<name>A0A4R5DLT8_9BACT</name>
<evidence type="ECO:0000259" key="1">
    <source>
        <dbReference type="Pfam" id="PF18478"/>
    </source>
</evidence>
<dbReference type="Proteomes" id="UP000294850">
    <property type="component" value="Unassembled WGS sequence"/>
</dbReference>
<feature type="domain" description="VapC45 PIN like" evidence="1">
    <location>
        <begin position="3"/>
        <end position="86"/>
    </location>
</feature>
<dbReference type="AlphaFoldDB" id="A0A4R5DLT8"/>
<dbReference type="EMBL" id="SMFL01000011">
    <property type="protein sequence ID" value="TDE11613.1"/>
    <property type="molecule type" value="Genomic_DNA"/>
</dbReference>
<evidence type="ECO:0000313" key="3">
    <source>
        <dbReference type="Proteomes" id="UP000294850"/>
    </source>
</evidence>